<evidence type="ECO:0000313" key="2">
    <source>
        <dbReference type="Proteomes" id="UP000694853"/>
    </source>
</evidence>
<name>A0A8B8KWZ6_ABRPR</name>
<dbReference type="InterPro" id="IPR001810">
    <property type="entry name" value="F-box_dom"/>
</dbReference>
<protein>
    <submittedName>
        <fullName evidence="3">F-box protein At5g15660</fullName>
    </submittedName>
</protein>
<dbReference type="KEGG" id="aprc:113859993"/>
<dbReference type="SUPFAM" id="SSF81383">
    <property type="entry name" value="F-box domain"/>
    <property type="match status" value="1"/>
</dbReference>
<gene>
    <name evidence="3" type="primary">LOC113859993</name>
</gene>
<organism evidence="2 3">
    <name type="scientific">Abrus precatorius</name>
    <name type="common">Indian licorice</name>
    <name type="synonym">Glycine abrus</name>
    <dbReference type="NCBI Taxonomy" id="3816"/>
    <lineage>
        <taxon>Eukaryota</taxon>
        <taxon>Viridiplantae</taxon>
        <taxon>Streptophyta</taxon>
        <taxon>Embryophyta</taxon>
        <taxon>Tracheophyta</taxon>
        <taxon>Spermatophyta</taxon>
        <taxon>Magnoliopsida</taxon>
        <taxon>eudicotyledons</taxon>
        <taxon>Gunneridae</taxon>
        <taxon>Pentapetalae</taxon>
        <taxon>rosids</taxon>
        <taxon>fabids</taxon>
        <taxon>Fabales</taxon>
        <taxon>Fabaceae</taxon>
        <taxon>Papilionoideae</taxon>
        <taxon>50 kb inversion clade</taxon>
        <taxon>NPAAA clade</taxon>
        <taxon>indigoferoid/millettioid clade</taxon>
        <taxon>Abreae</taxon>
        <taxon>Abrus</taxon>
    </lineage>
</organism>
<keyword evidence="2" id="KW-1185">Reference proteome</keyword>
<reference evidence="3" key="2">
    <citation type="submission" date="2025-08" db="UniProtKB">
        <authorList>
            <consortium name="RefSeq"/>
        </authorList>
    </citation>
    <scope>IDENTIFICATION</scope>
    <source>
        <tissue evidence="3">Young leaves</tissue>
    </source>
</reference>
<dbReference type="OrthoDB" id="1555129at2759"/>
<dbReference type="SMART" id="SM00256">
    <property type="entry name" value="FBOX"/>
    <property type="match status" value="1"/>
</dbReference>
<dbReference type="RefSeq" id="XP_027348432.1">
    <property type="nucleotide sequence ID" value="XM_027492631.1"/>
</dbReference>
<dbReference type="GeneID" id="113859993"/>
<dbReference type="InterPro" id="IPR036047">
    <property type="entry name" value="F-box-like_dom_sf"/>
</dbReference>
<proteinExistence type="predicted"/>
<dbReference type="Pfam" id="PF08268">
    <property type="entry name" value="FBA_3"/>
    <property type="match status" value="1"/>
</dbReference>
<dbReference type="InterPro" id="IPR013187">
    <property type="entry name" value="F-box-assoc_dom_typ3"/>
</dbReference>
<dbReference type="InterPro" id="IPR050796">
    <property type="entry name" value="SCF_F-box_component"/>
</dbReference>
<accession>A0A8B8KWZ6</accession>
<dbReference type="PANTHER" id="PTHR31672">
    <property type="entry name" value="BNACNNG10540D PROTEIN"/>
    <property type="match status" value="1"/>
</dbReference>
<sequence length="365" mass="41795">MGAVHIPDDIAFSVLCKLPLKSIKRFSCVHKSWSLLFENPYFMTNFRHSFISDWHSYHHDSCLLLKQTEPKEPIDFNCVFYDENMVKLDCPLFYDNFHNVEWYFLGSAVNGILCLSQHDQTVLWNPKTHEFEVLPPSLTGIKRLHGFGYDKVSDDYKIICTVAALPKAWEIYSLRSDSWRKLDIDMPPCDSKPIGADVYLNGMCHWGGEKDGFEMCLVSFELSKEFLTTPLPDLNDPCPEWFATQWLTRHLVVLKGSIAFISNSSNSTSTFHISILGELGVKESWVRLFTIGPLPYAKQTVGFCREDTLGIGKKGDILFKKGDNELAWFDLRTEMIKDIGIRGQWLSSQIVIYKESLLPIGGRNN</sequence>
<dbReference type="AlphaFoldDB" id="A0A8B8KWZ6"/>
<dbReference type="InterPro" id="IPR017451">
    <property type="entry name" value="F-box-assoc_interact_dom"/>
</dbReference>
<reference evidence="2" key="1">
    <citation type="journal article" date="2019" name="Toxins">
        <title>Detection of Abrin-Like and Prepropulchellin-Like Toxin Genes and Transcripts Using Whole Genome Sequencing and Full-Length Transcript Sequencing of Abrus precatorius.</title>
        <authorList>
            <person name="Hovde B.T."/>
            <person name="Daligault H.E."/>
            <person name="Hanschen E.R."/>
            <person name="Kunde Y.A."/>
            <person name="Johnson M.B."/>
            <person name="Starkenburg S.R."/>
            <person name="Johnson S.L."/>
        </authorList>
    </citation>
    <scope>NUCLEOTIDE SEQUENCE [LARGE SCALE GENOMIC DNA]</scope>
</reference>
<dbReference type="NCBIfam" id="TIGR01640">
    <property type="entry name" value="F_box_assoc_1"/>
    <property type="match status" value="1"/>
</dbReference>
<evidence type="ECO:0000313" key="3">
    <source>
        <dbReference type="RefSeq" id="XP_027348432.1"/>
    </source>
</evidence>
<dbReference type="PANTHER" id="PTHR31672:SF13">
    <property type="entry name" value="F-BOX PROTEIN CPR30-LIKE"/>
    <property type="match status" value="1"/>
</dbReference>
<dbReference type="Pfam" id="PF00646">
    <property type="entry name" value="F-box"/>
    <property type="match status" value="1"/>
</dbReference>
<evidence type="ECO:0000259" key="1">
    <source>
        <dbReference type="SMART" id="SM00256"/>
    </source>
</evidence>
<dbReference type="Proteomes" id="UP000694853">
    <property type="component" value="Unplaced"/>
</dbReference>
<feature type="domain" description="F-box" evidence="1">
    <location>
        <begin position="6"/>
        <end position="46"/>
    </location>
</feature>